<proteinExistence type="predicted"/>
<dbReference type="EMBL" id="GBXM01054035">
    <property type="protein sequence ID" value="JAH54542.1"/>
    <property type="molecule type" value="Transcribed_RNA"/>
</dbReference>
<dbReference type="AlphaFoldDB" id="A0A0E9TM43"/>
<sequence>MAIYNEISGGLSSFLKMVSKL</sequence>
<evidence type="ECO:0000313" key="1">
    <source>
        <dbReference type="EMBL" id="JAH54542.1"/>
    </source>
</evidence>
<reference evidence="1" key="1">
    <citation type="submission" date="2014-11" db="EMBL/GenBank/DDBJ databases">
        <authorList>
            <person name="Amaro Gonzalez C."/>
        </authorList>
    </citation>
    <scope>NUCLEOTIDE SEQUENCE</scope>
</reference>
<organism evidence="1">
    <name type="scientific">Anguilla anguilla</name>
    <name type="common">European freshwater eel</name>
    <name type="synonym">Muraena anguilla</name>
    <dbReference type="NCBI Taxonomy" id="7936"/>
    <lineage>
        <taxon>Eukaryota</taxon>
        <taxon>Metazoa</taxon>
        <taxon>Chordata</taxon>
        <taxon>Craniata</taxon>
        <taxon>Vertebrata</taxon>
        <taxon>Euteleostomi</taxon>
        <taxon>Actinopterygii</taxon>
        <taxon>Neopterygii</taxon>
        <taxon>Teleostei</taxon>
        <taxon>Anguilliformes</taxon>
        <taxon>Anguillidae</taxon>
        <taxon>Anguilla</taxon>
    </lineage>
</organism>
<reference evidence="1" key="2">
    <citation type="journal article" date="2015" name="Fish Shellfish Immunol.">
        <title>Early steps in the European eel (Anguilla anguilla)-Vibrio vulnificus interaction in the gills: Role of the RtxA13 toxin.</title>
        <authorList>
            <person name="Callol A."/>
            <person name="Pajuelo D."/>
            <person name="Ebbesson L."/>
            <person name="Teles M."/>
            <person name="MacKenzie S."/>
            <person name="Amaro C."/>
        </authorList>
    </citation>
    <scope>NUCLEOTIDE SEQUENCE</scope>
</reference>
<protein>
    <submittedName>
        <fullName evidence="1">Uncharacterized protein</fullName>
    </submittedName>
</protein>
<accession>A0A0E9TM43</accession>
<name>A0A0E9TM43_ANGAN</name>